<keyword evidence="3" id="KW-0963">Cytoplasm</keyword>
<organism evidence="6 7">
    <name type="scientific">Suhomyces tanzawaensis NRRL Y-17324</name>
    <dbReference type="NCBI Taxonomy" id="984487"/>
    <lineage>
        <taxon>Eukaryota</taxon>
        <taxon>Fungi</taxon>
        <taxon>Dikarya</taxon>
        <taxon>Ascomycota</taxon>
        <taxon>Saccharomycotina</taxon>
        <taxon>Pichiomycetes</taxon>
        <taxon>Debaryomycetaceae</taxon>
        <taxon>Suhomyces</taxon>
    </lineage>
</organism>
<dbReference type="EMBL" id="KV453913">
    <property type="protein sequence ID" value="ODV78484.1"/>
    <property type="molecule type" value="Genomic_DNA"/>
</dbReference>
<dbReference type="STRING" id="984487.A0A1E4SG46"/>
<evidence type="ECO:0000259" key="5">
    <source>
        <dbReference type="Pfam" id="PF25789"/>
    </source>
</evidence>
<dbReference type="PANTHER" id="PTHR21373">
    <property type="entry name" value="GLUCOSE REPRESSIBLE PROTEIN MAK10"/>
    <property type="match status" value="1"/>
</dbReference>
<dbReference type="InterPro" id="IPR057982">
    <property type="entry name" value="TPR_NAA35"/>
</dbReference>
<dbReference type="AlphaFoldDB" id="A0A1E4SG46"/>
<evidence type="ECO:0000256" key="3">
    <source>
        <dbReference type="ARBA" id="ARBA00022490"/>
    </source>
</evidence>
<dbReference type="InterPro" id="IPR057983">
    <property type="entry name" value="NAA35-like_N"/>
</dbReference>
<gene>
    <name evidence="6" type="ORF">CANTADRAFT_6865</name>
</gene>
<evidence type="ECO:0000256" key="2">
    <source>
        <dbReference type="ARBA" id="ARBA00006289"/>
    </source>
</evidence>
<dbReference type="OrthoDB" id="269405at2759"/>
<dbReference type="Proteomes" id="UP000094285">
    <property type="component" value="Unassembled WGS sequence"/>
</dbReference>
<dbReference type="RefSeq" id="XP_020063606.1">
    <property type="nucleotide sequence ID" value="XM_020210990.1"/>
</dbReference>
<proteinExistence type="inferred from homology"/>
<evidence type="ECO:0000313" key="7">
    <source>
        <dbReference type="Proteomes" id="UP000094285"/>
    </source>
</evidence>
<dbReference type="InterPro" id="IPR007244">
    <property type="entry name" value="Naa35_N"/>
</dbReference>
<protein>
    <submittedName>
        <fullName evidence="6">Glucose-repressible protein</fullName>
    </submittedName>
</protein>
<keyword evidence="7" id="KW-1185">Reference proteome</keyword>
<name>A0A1E4SG46_9ASCO</name>
<dbReference type="Pfam" id="PF04112">
    <property type="entry name" value="Mak10"/>
    <property type="match status" value="1"/>
</dbReference>
<reference evidence="7" key="1">
    <citation type="submission" date="2016-05" db="EMBL/GenBank/DDBJ databases">
        <title>Comparative genomics of biotechnologically important yeasts.</title>
        <authorList>
            <consortium name="DOE Joint Genome Institute"/>
            <person name="Riley R."/>
            <person name="Haridas S."/>
            <person name="Wolfe K.H."/>
            <person name="Lopes M.R."/>
            <person name="Hittinger C.T."/>
            <person name="Goker M."/>
            <person name="Salamov A."/>
            <person name="Wisecaver J."/>
            <person name="Long T.M."/>
            <person name="Aerts A.L."/>
            <person name="Barry K."/>
            <person name="Choi C."/>
            <person name="Clum A."/>
            <person name="Coughlan A.Y."/>
            <person name="Deshpande S."/>
            <person name="Douglass A.P."/>
            <person name="Hanson S.J."/>
            <person name="Klenk H.-P."/>
            <person name="Labutti K."/>
            <person name="Lapidus A."/>
            <person name="Lindquist E."/>
            <person name="Lipzen A."/>
            <person name="Meier-Kolthoff J.P."/>
            <person name="Ohm R.A."/>
            <person name="Otillar R.P."/>
            <person name="Pangilinan J."/>
            <person name="Peng Y."/>
            <person name="Rokas A."/>
            <person name="Rosa C.A."/>
            <person name="Scheuner C."/>
            <person name="Sibirny A.A."/>
            <person name="Slot J.C."/>
            <person name="Stielow J.B."/>
            <person name="Sun H."/>
            <person name="Kurtzman C.P."/>
            <person name="Blackwell M."/>
            <person name="Grigoriev I.V."/>
            <person name="Jeffries T.W."/>
        </authorList>
    </citation>
    <scope>NUCLEOTIDE SEQUENCE [LARGE SCALE GENOMIC DNA]</scope>
    <source>
        <strain evidence="7">NRRL Y-17324</strain>
    </source>
</reference>
<dbReference type="PANTHER" id="PTHR21373:SF0">
    <property type="entry name" value="N-ALPHA-ACETYLTRANSFERASE 35, NATC AUXILIARY SUBUNIT"/>
    <property type="match status" value="1"/>
</dbReference>
<sequence length="805" mass="91925">MIEQLKIQDPDTDQVWRLLDNAGFIDITEQLFESVRAISTNQVVKSQYFDLLDGTRAIEVSNPKLDTGLINLLEEEVAFDTGLPQSPQSVAAIHSKLLGLFMSWLNNSSLPVTVLSCRYVQTLLTNFERLAADSSISFANKCSLVNERLPLKTRGKADADASQGKESTQAYVERIMVHKVLKSFIVGLCKFIGTCLYISTNVLYEEEDLTTRNMNFDFFLNVDASIVIKELQSSINWLGKNIEDKAVSSVLTHQLNIIIFLNQIDSVFYLPIHLFKQQRDISSQIVFLKEASKSIEIVSSYQNPTEVPSASFSKFVQLDLDNKNIPFELYQIPEKESWAKLSSMFETIHAFVLKSSQFSNFNELMNYLVIDIGHDIQNIGVIARGVFQLYLIRDDKSIYGDPNVSLNTFTVNAIDNVVGQSNTLLNLNELVLGSLKEETKIQIEERLNQLLIDLESGMYHNLTVYGNNPCRQQQLRSRGLLIWDNLQVSWESFEVEMHQLFNIGNDLVGGEIALPISSFVYYSKLQMMIDLALGGIDLDIYKNFELYLIYWYSSYLIQLLIEHVQGRVSQVLIGKAHQIEKVIPKKIKKVKAGPKKEQLKASNQYNHEVILPEIDRTQNYHSLYLIPSLIALNDLLEASRIFMIVLSSFNLIDYLQGPKNSLTKFENLYNLRLKPWSSIGVPSLPTFKQYQNSLDVKYLSQKLNYTPLLRIIEEKLQSSKVAHQQLLKDIEENDTIKGQFANTTDSMTKWYNDLIKVSIGHSVEVKKLAKLIESTELSEITPEKYSLEVSQGYHKYFPKIIVEEK</sequence>
<comment type="similarity">
    <text evidence="2">Belongs to the MAK10 family.</text>
</comment>
<dbReference type="GeneID" id="30985126"/>
<dbReference type="Pfam" id="PF25789">
    <property type="entry name" value="TPR_NAA35"/>
    <property type="match status" value="1"/>
</dbReference>
<evidence type="ECO:0000259" key="4">
    <source>
        <dbReference type="Pfam" id="PF04112"/>
    </source>
</evidence>
<feature type="domain" description="NAA35-like TPR repeats" evidence="5">
    <location>
        <begin position="354"/>
        <end position="798"/>
    </location>
</feature>
<comment type="subcellular location">
    <subcellularLocation>
        <location evidence="1">Cytoplasm</location>
    </subcellularLocation>
</comment>
<dbReference type="GO" id="GO:0031417">
    <property type="term" value="C:NatC complex"/>
    <property type="evidence" value="ECO:0007669"/>
    <property type="project" value="InterPro"/>
</dbReference>
<evidence type="ECO:0000256" key="1">
    <source>
        <dbReference type="ARBA" id="ARBA00004496"/>
    </source>
</evidence>
<evidence type="ECO:0000313" key="6">
    <source>
        <dbReference type="EMBL" id="ODV78484.1"/>
    </source>
</evidence>
<accession>A0A1E4SG46</accession>
<feature type="domain" description="NAA35-like N-terminal" evidence="4">
    <location>
        <begin position="41"/>
        <end position="227"/>
    </location>
</feature>